<keyword evidence="9" id="KW-1185">Reference proteome</keyword>
<evidence type="ECO:0000313" key="8">
    <source>
        <dbReference type="EMBL" id="UGC97287.1"/>
    </source>
</evidence>
<dbReference type="Gene3D" id="3.30.420.240">
    <property type="match status" value="1"/>
</dbReference>
<dbReference type="InterPro" id="IPR035421">
    <property type="entry name" value="Terminase_6C"/>
</dbReference>
<dbReference type="Proteomes" id="UP000828357">
    <property type="component" value="Segment"/>
</dbReference>
<evidence type="ECO:0000256" key="2">
    <source>
        <dbReference type="ARBA" id="ARBA00022741"/>
    </source>
</evidence>
<accession>A0AAE9C857</accession>
<dbReference type="Gene3D" id="3.40.50.300">
    <property type="entry name" value="P-loop containing nucleotide triphosphate hydrolases"/>
    <property type="match status" value="1"/>
</dbReference>
<keyword evidence="1" id="KW-1188">Viral release from host cell</keyword>
<keyword evidence="3" id="KW-0067">ATP-binding</keyword>
<dbReference type="GeneID" id="77940521"/>
<evidence type="ECO:0000256" key="4">
    <source>
        <dbReference type="ARBA" id="ARBA00023219"/>
    </source>
</evidence>
<dbReference type="Pfam" id="PF03237">
    <property type="entry name" value="Terminase_6N"/>
    <property type="match status" value="1"/>
</dbReference>
<dbReference type="EMBL" id="OL348188">
    <property type="protein sequence ID" value="UGC97287.1"/>
    <property type="molecule type" value="Genomic_DNA"/>
</dbReference>
<organism evidence="8 9">
    <name type="scientific">Aeromonas phage vB_AsaM_LPM4</name>
    <dbReference type="NCBI Taxonomy" id="2894367"/>
    <lineage>
        <taxon>Viruses</taxon>
        <taxon>Duplodnaviria</taxon>
        <taxon>Heunggongvirae</taxon>
        <taxon>Uroviricota</taxon>
        <taxon>Caudoviricetes</taxon>
        <taxon>Peduoviridae</taxon>
        <taxon>Piscesmortuivirus</taxon>
        <taxon>Piscesmortuivirus LPM4</taxon>
    </lineage>
</organism>
<dbReference type="InterPro" id="IPR027417">
    <property type="entry name" value="P-loop_NTPase"/>
</dbReference>
<evidence type="ECO:0000256" key="1">
    <source>
        <dbReference type="ARBA" id="ARBA00022612"/>
    </source>
</evidence>
<evidence type="ECO:0000256" key="3">
    <source>
        <dbReference type="ARBA" id="ARBA00022840"/>
    </source>
</evidence>
<dbReference type="RefSeq" id="YP_010664472.1">
    <property type="nucleotide sequence ID" value="NC_070919.1"/>
</dbReference>
<feature type="domain" description="Terminase large subunit gp17-like C-terminal" evidence="7">
    <location>
        <begin position="411"/>
        <end position="571"/>
    </location>
</feature>
<evidence type="ECO:0000313" key="9">
    <source>
        <dbReference type="Proteomes" id="UP000828357"/>
    </source>
</evidence>
<dbReference type="Pfam" id="PF17289">
    <property type="entry name" value="Terminase_6C"/>
    <property type="match status" value="1"/>
</dbReference>
<feature type="domain" description="Terminase ATPase subunit N-terminal" evidence="6">
    <location>
        <begin position="12"/>
        <end position="69"/>
    </location>
</feature>
<evidence type="ECO:0000259" key="6">
    <source>
        <dbReference type="Pfam" id="PF06056"/>
    </source>
</evidence>
<dbReference type="KEGG" id="vg:77940521"/>
<proteinExistence type="predicted"/>
<name>A0AAE9C857_9CAUD</name>
<reference evidence="8" key="1">
    <citation type="submission" date="2021-11" db="EMBL/GenBank/DDBJ databases">
        <title>vB_AsaM_LPM4, the infectious counterpart bacteriophage of Aeromonas salmonicida subsp. salmonicida Prophage 3, requires the A-layer in its infection process.</title>
        <authorList>
            <person name="Leduc G.R."/>
            <person name="Paquet V.E."/>
            <person name="Piche L.C."/>
            <person name="Vincent A.T."/>
            <person name="Charette S.J."/>
        </authorList>
    </citation>
    <scope>NUCLEOTIDE SEQUENCE</scope>
</reference>
<sequence length="588" mass="66404">MTTAPLLFPHIEPRRQAMHLFFQGYPLRAIAELLQTPEGTVSTWKKRDGWDDIKPIDRVDFALEARMCQLIAKDVKTGGDFKEIDLLGRQLERVARVNKYSNGGNEADLNPKVANRNKGPKKAPVRNNFDEAQLEKLGELFHSNMFGYQKIWYQAGLQHTERNLLKSRQIGATFYFAREALIDALTTGRNQIFLSASKAQAHQFKQYILAFALEVGVELKGDPITLGNGAILYFLGTNSRTAQSYHGNLYIDEYFWIPKFQELYKVSSGMAMQKFWRLTYFSTPSSLSHDAYPFWSGAMFNKGRAKNEQIKFDVDHAVLQGGQLCGDGQWRQIVTVEDAVRGGCDLFDLDRLRRRYSPDDYNQLLMCEFMDDTSSVFPLAMLQRCMVDSWELWDDYKPFAMRPMGNRQVWIGYDPAKGSNGDSAGCVVLAPPAVPGGKFRALERHQWKGMDFDAQAKSIRAMCDRYNVAYIGIDTTGIGEGVYQLVKQFYPAATSIQYNPSVKIQMVMKAQDVMNKGRLEFDSGWTDLAAAFMSIRRGVTAGGKMPTFEASRSEETSHADIAWATMHALLHEPLAGASGTNTSSMEFF</sequence>
<dbReference type="GO" id="GO:0005524">
    <property type="term" value="F:ATP binding"/>
    <property type="evidence" value="ECO:0007669"/>
    <property type="project" value="UniProtKB-KW"/>
</dbReference>
<dbReference type="InterPro" id="IPR010332">
    <property type="entry name" value="ATPase_terminase-su_N"/>
</dbReference>
<keyword evidence="2" id="KW-0547">Nucleotide-binding</keyword>
<evidence type="ECO:0000259" key="7">
    <source>
        <dbReference type="Pfam" id="PF17289"/>
    </source>
</evidence>
<dbReference type="Pfam" id="PF06056">
    <property type="entry name" value="Terminase_5"/>
    <property type="match status" value="1"/>
</dbReference>
<protein>
    <submittedName>
        <fullName evidence="8">Terminase, ATPase subunit</fullName>
    </submittedName>
</protein>
<keyword evidence="4" id="KW-0231">Viral genome packaging</keyword>
<feature type="region of interest" description="Disordered" evidence="5">
    <location>
        <begin position="102"/>
        <end position="124"/>
    </location>
</feature>
<evidence type="ECO:0000256" key="5">
    <source>
        <dbReference type="SAM" id="MobiDB-lite"/>
    </source>
</evidence>